<evidence type="ECO:0000256" key="4">
    <source>
        <dbReference type="ARBA" id="ARBA00022679"/>
    </source>
</evidence>
<dbReference type="CDD" id="cd00075">
    <property type="entry name" value="HATPase"/>
    <property type="match status" value="1"/>
</dbReference>
<dbReference type="PRINTS" id="PR00344">
    <property type="entry name" value="BCTRLSENSOR"/>
</dbReference>
<evidence type="ECO:0000313" key="10">
    <source>
        <dbReference type="Proteomes" id="UP000244090"/>
    </source>
</evidence>
<evidence type="ECO:0000256" key="7">
    <source>
        <dbReference type="SAM" id="Phobius"/>
    </source>
</evidence>
<evidence type="ECO:0000256" key="1">
    <source>
        <dbReference type="ARBA" id="ARBA00000085"/>
    </source>
</evidence>
<dbReference type="InterPro" id="IPR036890">
    <property type="entry name" value="HATPase_C_sf"/>
</dbReference>
<dbReference type="FunFam" id="3.30.565.10:FF:000006">
    <property type="entry name" value="Sensor histidine kinase WalK"/>
    <property type="match status" value="1"/>
</dbReference>
<dbReference type="PANTHER" id="PTHR45453:SF1">
    <property type="entry name" value="PHOSPHATE REGULON SENSOR PROTEIN PHOR"/>
    <property type="match status" value="1"/>
</dbReference>
<reference evidence="9 10" key="1">
    <citation type="submission" date="2018-04" db="EMBL/GenBank/DDBJ databases">
        <title>Genomic Encyclopedia of Archaeal and Bacterial Type Strains, Phase II (KMG-II): from individual species to whole genera.</title>
        <authorList>
            <person name="Goeker M."/>
        </authorList>
    </citation>
    <scope>NUCLEOTIDE SEQUENCE [LARGE SCALE GENOMIC DNA]</scope>
    <source>
        <strain evidence="9 10">DSM 25731</strain>
    </source>
</reference>
<dbReference type="Pfam" id="PF00512">
    <property type="entry name" value="HisKA"/>
    <property type="match status" value="1"/>
</dbReference>
<proteinExistence type="predicted"/>
<dbReference type="AlphaFoldDB" id="A0A2T6C6T7"/>
<keyword evidence="5" id="KW-0418">Kinase</keyword>
<dbReference type="PANTHER" id="PTHR45453">
    <property type="entry name" value="PHOSPHATE REGULON SENSOR PROTEIN PHOR"/>
    <property type="match status" value="1"/>
</dbReference>
<dbReference type="GO" id="GO:0016036">
    <property type="term" value="P:cellular response to phosphate starvation"/>
    <property type="evidence" value="ECO:0007669"/>
    <property type="project" value="TreeGrafter"/>
</dbReference>
<dbReference type="SUPFAM" id="SSF47384">
    <property type="entry name" value="Homodimeric domain of signal transducing histidine kinase"/>
    <property type="match status" value="1"/>
</dbReference>
<keyword evidence="7" id="KW-1133">Transmembrane helix</keyword>
<keyword evidence="6" id="KW-0902">Two-component regulatory system</keyword>
<dbReference type="CDD" id="cd00082">
    <property type="entry name" value="HisKA"/>
    <property type="match status" value="1"/>
</dbReference>
<dbReference type="InterPro" id="IPR005467">
    <property type="entry name" value="His_kinase_dom"/>
</dbReference>
<dbReference type="EC" id="2.7.13.3" evidence="2"/>
<dbReference type="InterPro" id="IPR050351">
    <property type="entry name" value="BphY/WalK/GraS-like"/>
</dbReference>
<dbReference type="Gene3D" id="1.10.287.130">
    <property type="match status" value="1"/>
</dbReference>
<keyword evidence="4" id="KW-0808">Transferase</keyword>
<feature type="transmembrane region" description="Helical" evidence="7">
    <location>
        <begin position="206"/>
        <end position="226"/>
    </location>
</feature>
<dbReference type="Gene3D" id="3.30.565.10">
    <property type="entry name" value="Histidine kinase-like ATPase, C-terminal domain"/>
    <property type="match status" value="1"/>
</dbReference>
<dbReference type="SMART" id="SM00388">
    <property type="entry name" value="HisKA"/>
    <property type="match status" value="1"/>
</dbReference>
<dbReference type="EMBL" id="QBKT01000001">
    <property type="protein sequence ID" value="PTX64038.1"/>
    <property type="molecule type" value="Genomic_DNA"/>
</dbReference>
<dbReference type="Pfam" id="PF02518">
    <property type="entry name" value="HATPase_c"/>
    <property type="match status" value="1"/>
</dbReference>
<dbReference type="PROSITE" id="PS50109">
    <property type="entry name" value="HIS_KIN"/>
    <property type="match status" value="1"/>
</dbReference>
<dbReference type="InterPro" id="IPR036097">
    <property type="entry name" value="HisK_dim/P_sf"/>
</dbReference>
<evidence type="ECO:0000256" key="6">
    <source>
        <dbReference type="ARBA" id="ARBA00023012"/>
    </source>
</evidence>
<evidence type="ECO:0000259" key="8">
    <source>
        <dbReference type="PROSITE" id="PS50109"/>
    </source>
</evidence>
<feature type="domain" description="Histidine kinase" evidence="8">
    <location>
        <begin position="247"/>
        <end position="464"/>
    </location>
</feature>
<dbReference type="Proteomes" id="UP000244090">
    <property type="component" value="Unassembled WGS sequence"/>
</dbReference>
<accession>A0A2T6C6T7</accession>
<organism evidence="9 10">
    <name type="scientific">Kordia periserrulae</name>
    <dbReference type="NCBI Taxonomy" id="701523"/>
    <lineage>
        <taxon>Bacteria</taxon>
        <taxon>Pseudomonadati</taxon>
        <taxon>Bacteroidota</taxon>
        <taxon>Flavobacteriia</taxon>
        <taxon>Flavobacteriales</taxon>
        <taxon>Flavobacteriaceae</taxon>
        <taxon>Kordia</taxon>
    </lineage>
</organism>
<comment type="catalytic activity">
    <reaction evidence="1">
        <text>ATP + protein L-histidine = ADP + protein N-phospho-L-histidine.</text>
        <dbReference type="EC" id="2.7.13.3"/>
    </reaction>
</comment>
<dbReference type="InterPro" id="IPR003594">
    <property type="entry name" value="HATPase_dom"/>
</dbReference>
<keyword evidence="7" id="KW-0812">Transmembrane</keyword>
<keyword evidence="10" id="KW-1185">Reference proteome</keyword>
<protein>
    <recommendedName>
        <fullName evidence="2">histidine kinase</fullName>
        <ecNumber evidence="2">2.7.13.3</ecNumber>
    </recommendedName>
</protein>
<gene>
    <name evidence="9" type="ORF">C8N46_101648</name>
</gene>
<dbReference type="InterPro" id="IPR003661">
    <property type="entry name" value="HisK_dim/P_dom"/>
</dbReference>
<comment type="caution">
    <text evidence="9">The sequence shown here is derived from an EMBL/GenBank/DDBJ whole genome shotgun (WGS) entry which is preliminary data.</text>
</comment>
<evidence type="ECO:0000256" key="3">
    <source>
        <dbReference type="ARBA" id="ARBA00022553"/>
    </source>
</evidence>
<sequence>MKNKITILIIASIATLIALSAIQAYLVENAYQLKKRAFIQETDNAISDIDNHPELDSLVDLIGENMRTHLADYLNNRITKAEVIRRLQLKSDSLNAPYMKRYNKELAAINLGYKIRYQRQITSIVVYDEQKSDSVFPYAKEKYLKLLGDTFNDKDLRVIKTSRTFSEFDYVAQENDSVFTKSVDVELKMRDVILIVDWKSIVFRRMAMLLIFSVLLFLFVVGLLYYSIKNLIQQKKITEIKTDFINNITHELKTPLATLSVASKSLKNTEIRNSEEAFNHTLNIVDRQNTRLQKLIDQVLTNSLSANDIVLSKDSVVDNVYFEDLIADFKLSAQQRDLTIVNHVCEEEVVLRIDTFHFTTALFNILENAVKYGNPQTEILIETAVKGKEYGIEITDNGIGIAEEDQAQIFDKFYRVSHGNVHNVKGLGLGLYYTSQIVNAHDGKISVYSELEKGTTFTIIIPIH</sequence>
<evidence type="ECO:0000313" key="9">
    <source>
        <dbReference type="EMBL" id="PTX64038.1"/>
    </source>
</evidence>
<dbReference type="GO" id="GO:0000155">
    <property type="term" value="F:phosphorelay sensor kinase activity"/>
    <property type="evidence" value="ECO:0007669"/>
    <property type="project" value="InterPro"/>
</dbReference>
<dbReference type="SUPFAM" id="SSF55874">
    <property type="entry name" value="ATPase domain of HSP90 chaperone/DNA topoisomerase II/histidine kinase"/>
    <property type="match status" value="1"/>
</dbReference>
<keyword evidence="7" id="KW-0472">Membrane</keyword>
<name>A0A2T6C6T7_9FLAO</name>
<dbReference type="GO" id="GO:0005886">
    <property type="term" value="C:plasma membrane"/>
    <property type="evidence" value="ECO:0007669"/>
    <property type="project" value="TreeGrafter"/>
</dbReference>
<dbReference type="RefSeq" id="WP_108113384.1">
    <property type="nucleotide sequence ID" value="NZ_QBKT01000001.1"/>
</dbReference>
<dbReference type="GO" id="GO:0004721">
    <property type="term" value="F:phosphoprotein phosphatase activity"/>
    <property type="evidence" value="ECO:0007669"/>
    <property type="project" value="TreeGrafter"/>
</dbReference>
<dbReference type="OrthoDB" id="1933776at2"/>
<dbReference type="SMART" id="SM00387">
    <property type="entry name" value="HATPase_c"/>
    <property type="match status" value="1"/>
</dbReference>
<keyword evidence="3" id="KW-0597">Phosphoprotein</keyword>
<dbReference type="InterPro" id="IPR004358">
    <property type="entry name" value="Sig_transdc_His_kin-like_C"/>
</dbReference>
<evidence type="ECO:0000256" key="2">
    <source>
        <dbReference type="ARBA" id="ARBA00012438"/>
    </source>
</evidence>
<evidence type="ECO:0000256" key="5">
    <source>
        <dbReference type="ARBA" id="ARBA00022777"/>
    </source>
</evidence>